<evidence type="ECO:0000256" key="8">
    <source>
        <dbReference type="ARBA" id="ARBA00023136"/>
    </source>
</evidence>
<evidence type="ECO:0000256" key="1">
    <source>
        <dbReference type="ARBA" id="ARBA00004141"/>
    </source>
</evidence>
<dbReference type="Proteomes" id="UP000824596">
    <property type="component" value="Unassembled WGS sequence"/>
</dbReference>
<sequence length="1245" mass="134190">MALEKDQVVANKCADGDRRASVEASADGTNAVDSRPKRGSQVDQVTRSLFIYFQLLFAAQPTFSDVFLILFATLCAIGAGVPWPLIGILFGQLVDDFNTITCAARDGSGQDPFRYETAINDKVVKTACAGIAVFAFTYCYLTSWSIVGQRLAQRLRYQYMASLLRQPPSFFDVRGAAGEVSSRLHSDITAVESGTSEKVGTIIMTLSFLVTVFIIAFTKQPRLAGMLIFMLPTFVLSGLVGGRYIAKLTERQNKATESATSVASESLSHMPVVHAFGAAPRLEAVFVRHMARARKHAVAKAAIAAVQTGLLYFVAYCANALAFWQGSIRIADTVAEESGRATMGQIYSIVYLLVDACIMLGGLAPLLPFLGSAVSAYRRLAEDIEMPSAIDGTSSAGLMLQPGMAKTITFRNVSFEYASRPGQPVLRNVDLEFPAGKHTAIVGVSGSGKSTIASLIARLYDPTAGTIEMGGHDLRTLNVRSLRSFISLVQQTPSLFQCSILEIIALGLVAAKEQADAACFIDRLGTGYGTSAGPGGSQVSGGQRQRIALAQALIRDPEILILDEATASVDSVCEQRMQLAVERAASDRRTTISIAHRLSTIRNADNIIVFDSGQVVEQGTYAELMAKDGGKFAYMARLQRLEAHISETQRPLDAESQANGKPEDGRNEVEDGHIHVQPFGSVMKGLCSLVRPSLGWFAIAMAAAVVVGAAWSGVGVILGYTVGALNPCQSTVDRITSMGRFFAGLILMLAGVELMANFLAWWGFGIIGERVLYALRVLSFRSLLERRVEWHQSDGRSPSASLSIITKDCMAIGSFCGSTFGTVFAVCVNVVLAIIISHIVAWKIALVCLVAIPILLGLGFLQLRMLARYQERHQEAFTKATSLATEAVQSISTVAALSLEKTYMRSYLCLLEPPAKQLVRASASANIFLAMSQAVGPMINGLAYWWGSQLIMRGEYTQTDLLIILIVMLFSRTCIALSRVMAATAPPSCDNPLDNHGQGGVKVAFKYVSFSYPGRPQVPILDDVSFTIAPNQFCAIVGPSGAGKSTIVNLVQRLYAPSSGSVHLDDWNIAQLPPSFRDAIALVPQDPALFDGTIRYNIGLGALPGHDATMEEIQEACRLANIHDDIVALPDGYDTACGPSASRLSGGQRQRLAIARALVRRPRLLLLDESTSALDAAGEAAVQEGLDRASRRATVLAVTHRLHTAQKADVILVVEGGRIVDYGRHAELLERRESYRLNVMQQMLL</sequence>
<dbReference type="SUPFAM" id="SSF90123">
    <property type="entry name" value="ABC transporter transmembrane region"/>
    <property type="match status" value="2"/>
</dbReference>
<keyword evidence="3" id="KW-0813">Transport</keyword>
<dbReference type="SUPFAM" id="SSF52540">
    <property type="entry name" value="P-loop containing nucleoside triphosphate hydrolases"/>
    <property type="match status" value="2"/>
</dbReference>
<name>A0A9P8SC16_9HYPO</name>
<feature type="transmembrane region" description="Helical" evidence="10">
    <location>
        <begin position="66"/>
        <end position="90"/>
    </location>
</feature>
<feature type="domain" description="ABC transmembrane type-1" evidence="12">
    <location>
        <begin position="70"/>
        <end position="372"/>
    </location>
</feature>
<accession>A0A9P8SC16</accession>
<dbReference type="OrthoDB" id="6500128at2759"/>
<evidence type="ECO:0000256" key="4">
    <source>
        <dbReference type="ARBA" id="ARBA00022692"/>
    </source>
</evidence>
<gene>
    <name evidence="13" type="ORF">HRG_11824</name>
</gene>
<evidence type="ECO:0000256" key="9">
    <source>
        <dbReference type="SAM" id="MobiDB-lite"/>
    </source>
</evidence>
<dbReference type="InterPro" id="IPR003593">
    <property type="entry name" value="AAA+_ATPase"/>
</dbReference>
<dbReference type="PROSITE" id="PS50893">
    <property type="entry name" value="ABC_TRANSPORTER_2"/>
    <property type="match status" value="2"/>
</dbReference>
<dbReference type="Gene3D" id="3.40.50.300">
    <property type="entry name" value="P-loop containing nucleotide triphosphate hydrolases"/>
    <property type="match status" value="2"/>
</dbReference>
<dbReference type="EMBL" id="JAIZPD010000023">
    <property type="protein sequence ID" value="KAH0957076.1"/>
    <property type="molecule type" value="Genomic_DNA"/>
</dbReference>
<dbReference type="CDD" id="cd18577">
    <property type="entry name" value="ABC_6TM_Pgp_ABCB1_D1_like"/>
    <property type="match status" value="1"/>
</dbReference>
<feature type="region of interest" description="Disordered" evidence="9">
    <location>
        <begin position="649"/>
        <end position="669"/>
    </location>
</feature>
<evidence type="ECO:0000259" key="12">
    <source>
        <dbReference type="PROSITE" id="PS50929"/>
    </source>
</evidence>
<comment type="similarity">
    <text evidence="2">Belongs to the ABC transporter superfamily. ABCB family. Multidrug resistance exporter (TC 3.A.1.201) subfamily.</text>
</comment>
<dbReference type="GeneID" id="68360952"/>
<feature type="domain" description="ABC transporter" evidence="11">
    <location>
        <begin position="1003"/>
        <end position="1241"/>
    </location>
</feature>
<dbReference type="Pfam" id="PF00005">
    <property type="entry name" value="ABC_tran"/>
    <property type="match status" value="2"/>
</dbReference>
<organism evidence="13 14">
    <name type="scientific">Hirsutella rhossiliensis</name>
    <dbReference type="NCBI Taxonomy" id="111463"/>
    <lineage>
        <taxon>Eukaryota</taxon>
        <taxon>Fungi</taxon>
        <taxon>Dikarya</taxon>
        <taxon>Ascomycota</taxon>
        <taxon>Pezizomycotina</taxon>
        <taxon>Sordariomycetes</taxon>
        <taxon>Hypocreomycetidae</taxon>
        <taxon>Hypocreales</taxon>
        <taxon>Ophiocordycipitaceae</taxon>
        <taxon>Hirsutella</taxon>
    </lineage>
</organism>
<feature type="transmembrane region" description="Helical" evidence="10">
    <location>
        <begin position="223"/>
        <end position="246"/>
    </location>
</feature>
<feature type="domain" description="ABC transmembrane type-1" evidence="12">
    <location>
        <begin position="698"/>
        <end position="970"/>
    </location>
</feature>
<evidence type="ECO:0000313" key="14">
    <source>
        <dbReference type="Proteomes" id="UP000824596"/>
    </source>
</evidence>
<keyword evidence="6" id="KW-0067">ATP-binding</keyword>
<feature type="transmembrane region" description="Helical" evidence="10">
    <location>
        <begin position="298"/>
        <end position="324"/>
    </location>
</feature>
<feature type="transmembrane region" description="Helical" evidence="10">
    <location>
        <begin position="199"/>
        <end position="217"/>
    </location>
</feature>
<dbReference type="InterPro" id="IPR017871">
    <property type="entry name" value="ABC_transporter-like_CS"/>
</dbReference>
<proteinExistence type="inferred from homology"/>
<evidence type="ECO:0000256" key="2">
    <source>
        <dbReference type="ARBA" id="ARBA00007577"/>
    </source>
</evidence>
<evidence type="ECO:0000256" key="3">
    <source>
        <dbReference type="ARBA" id="ARBA00022448"/>
    </source>
</evidence>
<evidence type="ECO:0000259" key="11">
    <source>
        <dbReference type="PROSITE" id="PS50893"/>
    </source>
</evidence>
<comment type="subcellular location">
    <subcellularLocation>
        <location evidence="1">Membrane</location>
        <topology evidence="1">Multi-pass membrane protein</topology>
    </subcellularLocation>
</comment>
<feature type="transmembrane region" description="Helical" evidence="10">
    <location>
        <begin position="842"/>
        <end position="863"/>
    </location>
</feature>
<dbReference type="AlphaFoldDB" id="A0A9P8SC16"/>
<reference evidence="13" key="1">
    <citation type="submission" date="2021-09" db="EMBL/GenBank/DDBJ databases">
        <title>A high-quality genome of the endoparasitic fungus Hirsutella rhossiliensis with a comparison of Hirsutella genomes reveals transposable elements contributing to genome size variation.</title>
        <authorList>
            <person name="Lin R."/>
            <person name="Jiao Y."/>
            <person name="Sun X."/>
            <person name="Ling J."/>
            <person name="Xie B."/>
            <person name="Cheng X."/>
        </authorList>
    </citation>
    <scope>NUCLEOTIDE SEQUENCE</scope>
    <source>
        <strain evidence="13">HR02</strain>
    </source>
</reference>
<dbReference type="PANTHER" id="PTHR43394">
    <property type="entry name" value="ATP-DEPENDENT PERMEASE MDL1, MITOCHONDRIAL"/>
    <property type="match status" value="1"/>
</dbReference>
<dbReference type="CDD" id="cd18578">
    <property type="entry name" value="ABC_6TM_Pgp_ABCB1_D2_like"/>
    <property type="match status" value="1"/>
</dbReference>
<feature type="transmembrane region" description="Helical" evidence="10">
    <location>
        <begin position="961"/>
        <end position="982"/>
    </location>
</feature>
<dbReference type="PROSITE" id="PS50929">
    <property type="entry name" value="ABC_TM1F"/>
    <property type="match status" value="2"/>
</dbReference>
<evidence type="ECO:0000313" key="13">
    <source>
        <dbReference type="EMBL" id="KAH0957076.1"/>
    </source>
</evidence>
<dbReference type="PANTHER" id="PTHR43394:SF27">
    <property type="entry name" value="ATP-DEPENDENT TRANSLOCASE ABCB1-LIKE"/>
    <property type="match status" value="1"/>
</dbReference>
<dbReference type="GO" id="GO:0015421">
    <property type="term" value="F:ABC-type oligopeptide transporter activity"/>
    <property type="evidence" value="ECO:0007669"/>
    <property type="project" value="TreeGrafter"/>
</dbReference>
<feature type="transmembrane region" description="Helical" evidence="10">
    <location>
        <begin position="811"/>
        <end position="836"/>
    </location>
</feature>
<comment type="caution">
    <text evidence="13">The sequence shown here is derived from an EMBL/GenBank/DDBJ whole genome shotgun (WGS) entry which is preliminary data.</text>
</comment>
<evidence type="ECO:0000256" key="6">
    <source>
        <dbReference type="ARBA" id="ARBA00022840"/>
    </source>
</evidence>
<dbReference type="GO" id="GO:0005524">
    <property type="term" value="F:ATP binding"/>
    <property type="evidence" value="ECO:0007669"/>
    <property type="project" value="UniProtKB-KW"/>
</dbReference>
<dbReference type="Gene3D" id="1.20.1560.10">
    <property type="entry name" value="ABC transporter type 1, transmembrane domain"/>
    <property type="match status" value="1"/>
</dbReference>
<dbReference type="RefSeq" id="XP_044714590.1">
    <property type="nucleotide sequence ID" value="XM_044870294.1"/>
</dbReference>
<feature type="transmembrane region" description="Helical" evidence="10">
    <location>
        <begin position="694"/>
        <end position="721"/>
    </location>
</feature>
<keyword evidence="14" id="KW-1185">Reference proteome</keyword>
<evidence type="ECO:0000256" key="5">
    <source>
        <dbReference type="ARBA" id="ARBA00022741"/>
    </source>
</evidence>
<feature type="transmembrane region" description="Helical" evidence="10">
    <location>
        <begin position="344"/>
        <end position="370"/>
    </location>
</feature>
<dbReference type="InterPro" id="IPR036640">
    <property type="entry name" value="ABC1_TM_sf"/>
</dbReference>
<keyword evidence="4 10" id="KW-0812">Transmembrane</keyword>
<dbReference type="GO" id="GO:0016887">
    <property type="term" value="F:ATP hydrolysis activity"/>
    <property type="evidence" value="ECO:0007669"/>
    <property type="project" value="InterPro"/>
</dbReference>
<feature type="transmembrane region" description="Helical" evidence="10">
    <location>
        <begin position="123"/>
        <end position="147"/>
    </location>
</feature>
<dbReference type="InterPro" id="IPR039421">
    <property type="entry name" value="Type_1_exporter"/>
</dbReference>
<protein>
    <submittedName>
        <fullName evidence="13">ABC transporter transmembrane domain-containing protein</fullName>
    </submittedName>
</protein>
<dbReference type="Pfam" id="PF00664">
    <property type="entry name" value="ABC_membrane"/>
    <property type="match status" value="2"/>
</dbReference>
<dbReference type="GO" id="GO:0005743">
    <property type="term" value="C:mitochondrial inner membrane"/>
    <property type="evidence" value="ECO:0007669"/>
    <property type="project" value="TreeGrafter"/>
</dbReference>
<dbReference type="InterPro" id="IPR011527">
    <property type="entry name" value="ABC1_TM_dom"/>
</dbReference>
<keyword evidence="5" id="KW-0547">Nucleotide-binding</keyword>
<dbReference type="GO" id="GO:0090374">
    <property type="term" value="P:oligopeptide export from mitochondrion"/>
    <property type="evidence" value="ECO:0007669"/>
    <property type="project" value="TreeGrafter"/>
</dbReference>
<evidence type="ECO:0000256" key="7">
    <source>
        <dbReference type="ARBA" id="ARBA00022989"/>
    </source>
</evidence>
<feature type="transmembrane region" description="Helical" evidence="10">
    <location>
        <begin position="741"/>
        <end position="764"/>
    </location>
</feature>
<dbReference type="InterPro" id="IPR027417">
    <property type="entry name" value="P-loop_NTPase"/>
</dbReference>
<dbReference type="SMART" id="SM00382">
    <property type="entry name" value="AAA"/>
    <property type="match status" value="2"/>
</dbReference>
<dbReference type="FunFam" id="3.40.50.300:FF:000913">
    <property type="entry name" value="ABC multidrug transporter SitT"/>
    <property type="match status" value="1"/>
</dbReference>
<keyword evidence="7 10" id="KW-1133">Transmembrane helix</keyword>
<dbReference type="InterPro" id="IPR003439">
    <property type="entry name" value="ABC_transporter-like_ATP-bd"/>
</dbReference>
<evidence type="ECO:0000256" key="10">
    <source>
        <dbReference type="SAM" id="Phobius"/>
    </source>
</evidence>
<dbReference type="PROSITE" id="PS00211">
    <property type="entry name" value="ABC_TRANSPORTER_1"/>
    <property type="match status" value="2"/>
</dbReference>
<feature type="domain" description="ABC transporter" evidence="11">
    <location>
        <begin position="408"/>
        <end position="637"/>
    </location>
</feature>
<keyword evidence="8 10" id="KW-0472">Membrane</keyword>
<dbReference type="FunFam" id="3.40.50.300:FF:000604">
    <property type="entry name" value="ABC transporter B family member 28"/>
    <property type="match status" value="1"/>
</dbReference>